<dbReference type="InterPro" id="IPR028349">
    <property type="entry name" value="PafC-like"/>
</dbReference>
<dbReference type="PANTHER" id="PTHR34580:SF1">
    <property type="entry name" value="PROTEIN PAFC"/>
    <property type="match status" value="1"/>
</dbReference>
<dbReference type="Pfam" id="PF08279">
    <property type="entry name" value="HTH_11"/>
    <property type="match status" value="1"/>
</dbReference>
<feature type="domain" description="HTH deoR-type" evidence="3">
    <location>
        <begin position="2"/>
        <end position="60"/>
    </location>
</feature>
<dbReference type="SUPFAM" id="SSF46785">
    <property type="entry name" value="Winged helix' DNA-binding domain"/>
    <property type="match status" value="1"/>
</dbReference>
<dbReference type="PROSITE" id="PS52050">
    <property type="entry name" value="WYL"/>
    <property type="match status" value="1"/>
</dbReference>
<keyword evidence="1" id="KW-0805">Transcription regulation</keyword>
<dbReference type="PIRSF" id="PIRSF016838">
    <property type="entry name" value="PafC"/>
    <property type="match status" value="1"/>
</dbReference>
<dbReference type="InterPro" id="IPR036390">
    <property type="entry name" value="WH_DNA-bd_sf"/>
</dbReference>
<dbReference type="EMBL" id="JAPQFJ010000017">
    <property type="protein sequence ID" value="MCY6959918.1"/>
    <property type="molecule type" value="Genomic_DNA"/>
</dbReference>
<comment type="caution">
    <text evidence="4">The sequence shown here is derived from an EMBL/GenBank/DDBJ whole genome shotgun (WGS) entry which is preliminary data.</text>
</comment>
<dbReference type="InterPro" id="IPR013196">
    <property type="entry name" value="HTH_11"/>
</dbReference>
<dbReference type="Gene3D" id="1.10.10.10">
    <property type="entry name" value="Winged helix-like DNA-binding domain superfamily/Winged helix DNA-binding domain"/>
    <property type="match status" value="1"/>
</dbReference>
<sequence>MQINRLFEIVYILLDKKTITAGELAEHFEVSIRTIYRDIEVLSGAGIPIYTSKGKGGGISIIENFVLNKSMLSEEEQNDILMSLQGLNATKYPDTEPVLKKLSLLFNKQGMNWIDVDFSHWGSKNSEREKFDILKRAILNRNLITFDYFSSYKEKTERTVEPLKLIFKGQSWYLYGYCRVKDDFRIFKITRIKNLNKLDIAFMRDIPKDIWTESETCKNKLVTLVLRIHPKMAYRVYDEFDEECIQRNEDGSFNVTVTLMENEWVYGYILSYGNYVEILEPKHIREIVKIKLKEALKKYL</sequence>
<dbReference type="InterPro" id="IPR001034">
    <property type="entry name" value="DeoR_HTH"/>
</dbReference>
<evidence type="ECO:0000313" key="5">
    <source>
        <dbReference type="Proteomes" id="UP001144612"/>
    </source>
</evidence>
<accession>A0ABT4DCK6</accession>
<dbReference type="InterPro" id="IPR051534">
    <property type="entry name" value="CBASS_pafABC_assoc_protein"/>
</dbReference>
<evidence type="ECO:0000256" key="2">
    <source>
        <dbReference type="ARBA" id="ARBA00023163"/>
    </source>
</evidence>
<organism evidence="4 5">
    <name type="scientific">Clostridium brassicae</name>
    <dbReference type="NCBI Taxonomy" id="2999072"/>
    <lineage>
        <taxon>Bacteria</taxon>
        <taxon>Bacillati</taxon>
        <taxon>Bacillota</taxon>
        <taxon>Clostridia</taxon>
        <taxon>Eubacteriales</taxon>
        <taxon>Clostridiaceae</taxon>
        <taxon>Clostridium</taxon>
    </lineage>
</organism>
<protein>
    <submittedName>
        <fullName evidence="4">YafY family protein</fullName>
    </submittedName>
</protein>
<dbReference type="RefSeq" id="WP_268062354.1">
    <property type="nucleotide sequence ID" value="NZ_JAPQFJ010000017.1"/>
</dbReference>
<gene>
    <name evidence="4" type="ORF">OW729_14950</name>
</gene>
<dbReference type="Proteomes" id="UP001144612">
    <property type="component" value="Unassembled WGS sequence"/>
</dbReference>
<evidence type="ECO:0000259" key="3">
    <source>
        <dbReference type="PROSITE" id="PS51000"/>
    </source>
</evidence>
<reference evidence="4" key="1">
    <citation type="submission" date="2022-12" db="EMBL/GenBank/DDBJ databases">
        <title>Clostridium sp. nov., isolated from industrial wastewater.</title>
        <authorList>
            <person name="Jiayan W."/>
        </authorList>
    </citation>
    <scope>NUCLEOTIDE SEQUENCE</scope>
    <source>
        <strain evidence="4">ZC22-4</strain>
    </source>
</reference>
<name>A0ABT4DCK6_9CLOT</name>
<dbReference type="InterPro" id="IPR057727">
    <property type="entry name" value="WCX_dom"/>
</dbReference>
<proteinExistence type="predicted"/>
<dbReference type="PANTHER" id="PTHR34580">
    <property type="match status" value="1"/>
</dbReference>
<evidence type="ECO:0000256" key="1">
    <source>
        <dbReference type="ARBA" id="ARBA00023015"/>
    </source>
</evidence>
<dbReference type="Pfam" id="PF13280">
    <property type="entry name" value="WYL"/>
    <property type="match status" value="1"/>
</dbReference>
<dbReference type="PROSITE" id="PS51000">
    <property type="entry name" value="HTH_DEOR_2"/>
    <property type="match status" value="1"/>
</dbReference>
<keyword evidence="2" id="KW-0804">Transcription</keyword>
<dbReference type="Pfam" id="PF25583">
    <property type="entry name" value="WCX"/>
    <property type="match status" value="1"/>
</dbReference>
<dbReference type="InterPro" id="IPR036388">
    <property type="entry name" value="WH-like_DNA-bd_sf"/>
</dbReference>
<dbReference type="InterPro" id="IPR026881">
    <property type="entry name" value="WYL_dom"/>
</dbReference>
<evidence type="ECO:0000313" key="4">
    <source>
        <dbReference type="EMBL" id="MCY6959918.1"/>
    </source>
</evidence>
<keyword evidence="5" id="KW-1185">Reference proteome</keyword>